<accession>A0ACD1FVR0</accession>
<gene>
    <name evidence="1" type="ORF">BO95DRAFT_507405</name>
</gene>
<reference evidence="1" key="1">
    <citation type="submission" date="2018-02" db="EMBL/GenBank/DDBJ databases">
        <title>The genomes of Aspergillus section Nigri reveals drivers in fungal speciation.</title>
        <authorList>
            <consortium name="DOE Joint Genome Institute"/>
            <person name="Vesth T.C."/>
            <person name="Nybo J."/>
            <person name="Theobald S."/>
            <person name="Brandl J."/>
            <person name="Frisvad J.C."/>
            <person name="Nielsen K.F."/>
            <person name="Lyhne E.K."/>
            <person name="Kogle M.E."/>
            <person name="Kuo A."/>
            <person name="Riley R."/>
            <person name="Clum A."/>
            <person name="Nolan M."/>
            <person name="Lipzen A."/>
            <person name="Salamov A."/>
            <person name="Henrissat B."/>
            <person name="Wiebenga A."/>
            <person name="De vries R.P."/>
            <person name="Grigoriev I.V."/>
            <person name="Mortensen U.H."/>
            <person name="Andersen M.R."/>
            <person name="Baker S.E."/>
        </authorList>
    </citation>
    <scope>NUCLEOTIDE SEQUENCE</scope>
    <source>
        <strain evidence="1">CBS 621.78</strain>
    </source>
</reference>
<organism evidence="1 2">
    <name type="scientific">Aspergillus brunneoviolaceus CBS 621.78</name>
    <dbReference type="NCBI Taxonomy" id="1450534"/>
    <lineage>
        <taxon>Eukaryota</taxon>
        <taxon>Fungi</taxon>
        <taxon>Dikarya</taxon>
        <taxon>Ascomycota</taxon>
        <taxon>Pezizomycotina</taxon>
        <taxon>Eurotiomycetes</taxon>
        <taxon>Eurotiomycetidae</taxon>
        <taxon>Eurotiales</taxon>
        <taxon>Aspergillaceae</taxon>
        <taxon>Aspergillus</taxon>
        <taxon>Aspergillus subgen. Circumdati</taxon>
    </lineage>
</organism>
<protein>
    <submittedName>
        <fullName evidence="1">Alpha/beta-hydrolase</fullName>
    </submittedName>
</protein>
<keyword evidence="2" id="KW-1185">Reference proteome</keyword>
<dbReference type="Proteomes" id="UP000249057">
    <property type="component" value="Unassembled WGS sequence"/>
</dbReference>
<sequence>MRRSPLRTVRQPAARIACRGQLQWLTSSPGISQELFDRFSFFAEYAAGCHDGVDCGAGNCPNVTSANTTTVAEFNSTSLYNQGVSGFVTLDHTNELIVLQFGGTNTCPKVDVDLDYDFVNVTTFGAASCSGCQIHQGFWRTWINTKNVTLPPVERAMAQYSEYEVVFVGHSLGAALATVGAAEFRTHGPHLRAKQPYSYASPSVGNFELSEFISNQSSGVTYRLTHSDDIVPRILYDAAWMWFIPDYSQLSPEYWITTPSYVTPNASSIQELEGINNTEGNLQYRLRDGPKPAAHLWYIQNMTICPGPILSLAACCNDTYRTQVLCKLLGVQNLTAATGT</sequence>
<evidence type="ECO:0000313" key="2">
    <source>
        <dbReference type="Proteomes" id="UP000249057"/>
    </source>
</evidence>
<evidence type="ECO:0000313" key="1">
    <source>
        <dbReference type="EMBL" id="RAH41062.1"/>
    </source>
</evidence>
<proteinExistence type="predicted"/>
<dbReference type="EMBL" id="KZ825394">
    <property type="protein sequence ID" value="RAH41062.1"/>
    <property type="molecule type" value="Genomic_DNA"/>
</dbReference>
<name>A0ACD1FVR0_9EURO</name>